<organism evidence="1">
    <name type="scientific">Streptomyces pristinaespiralis</name>
    <dbReference type="NCBI Taxonomy" id="38300"/>
    <lineage>
        <taxon>Bacteria</taxon>
        <taxon>Bacillati</taxon>
        <taxon>Actinomycetota</taxon>
        <taxon>Actinomycetes</taxon>
        <taxon>Kitasatosporales</taxon>
        <taxon>Streptomycetaceae</taxon>
        <taxon>Streptomyces</taxon>
    </lineage>
</organism>
<dbReference type="GeneID" id="97235968"/>
<proteinExistence type="predicted"/>
<dbReference type="KEGG" id="spri:SPRI_3002"/>
<reference evidence="1 2" key="1">
    <citation type="submission" date="2015-08" db="EMBL/GenBank/DDBJ databases">
        <title>Genome sequence of the pristinamycin over-producing bacterium Streptomyces pristinaespiralis HCCB10218.</title>
        <authorList>
            <person name="Tian J."/>
            <person name="Yang J."/>
            <person name="Li L."/>
            <person name="Ruan L."/>
            <person name="Wei W."/>
            <person name="Zheng G."/>
            <person name="Wei Z."/>
            <person name="Yang S."/>
            <person name="Ge M."/>
            <person name="Jiang W."/>
            <person name="Lu Y."/>
        </authorList>
    </citation>
    <scope>NUCLEOTIDE SEQUENCE [LARGE SCALE GENOMIC DNA]</scope>
    <source>
        <strain evidence="1 2">HCCB 10218</strain>
    </source>
</reference>
<name>A0A0M4D9Z0_STRPR</name>
<dbReference type="AlphaFoldDB" id="A0A0M4D9Z0"/>
<evidence type="ECO:0000313" key="2">
    <source>
        <dbReference type="Proteomes" id="UP000060513"/>
    </source>
</evidence>
<accession>A0A0M4D9Z0</accession>
<gene>
    <name evidence="1" type="ORF">SPRI_3002</name>
</gene>
<sequence>MEIIPRIGVPGARFGRTRASVRAARGAPDSAFRRAADATLTDMYVTAPGGHEGGEGCGDGFFEFLEYDDADVLHAVEVASPAPVTLDGIVLLGRPAAEVVAELRGLGHEVEAAREAEGWALPALGVVLGGTAQDADGFESVRLRATPVGDDAFEFFEPAGGSRPAGTGPAEVVAHRGIGPVRLGSARADMRRLLGGGIGSVPEYGGAAQDNFFEAGVVLTYDADEAVVRIAFTRPASVGHGGVPLLGRPMGDVRADALARRMRIVEREAELFFPDGGFSVLTARDAPDLPTTAVVSAPARRGDDPASGEGAEGTGLLW</sequence>
<evidence type="ECO:0000313" key="1">
    <source>
        <dbReference type="EMBL" id="ALC21308.1"/>
    </source>
</evidence>
<protein>
    <submittedName>
        <fullName evidence="1">Uncharacterized protein</fullName>
    </submittedName>
</protein>
<dbReference type="PATRIC" id="fig|38300.4.peg.3160"/>
<dbReference type="Proteomes" id="UP000060513">
    <property type="component" value="Chromosome"/>
</dbReference>
<dbReference type="OrthoDB" id="3529221at2"/>
<dbReference type="STRING" id="38300.SPRI_3002"/>
<dbReference type="RefSeq" id="WP_158685161.1">
    <property type="nucleotide sequence ID" value="NZ_CP011340.1"/>
</dbReference>
<dbReference type="EMBL" id="CP011340">
    <property type="protein sequence ID" value="ALC21308.1"/>
    <property type="molecule type" value="Genomic_DNA"/>
</dbReference>